<dbReference type="EMBL" id="CASHTH010003862">
    <property type="protein sequence ID" value="CAI8050393.1"/>
    <property type="molecule type" value="Genomic_DNA"/>
</dbReference>
<reference evidence="2" key="1">
    <citation type="submission" date="2023-03" db="EMBL/GenBank/DDBJ databases">
        <authorList>
            <person name="Steffen K."/>
            <person name="Cardenas P."/>
        </authorList>
    </citation>
    <scope>NUCLEOTIDE SEQUENCE</scope>
</reference>
<keyword evidence="1" id="KW-0472">Membrane</keyword>
<organism evidence="2 3">
    <name type="scientific">Geodia barretti</name>
    <name type="common">Barrett's horny sponge</name>
    <dbReference type="NCBI Taxonomy" id="519541"/>
    <lineage>
        <taxon>Eukaryota</taxon>
        <taxon>Metazoa</taxon>
        <taxon>Porifera</taxon>
        <taxon>Demospongiae</taxon>
        <taxon>Heteroscleromorpha</taxon>
        <taxon>Tetractinellida</taxon>
        <taxon>Astrophorina</taxon>
        <taxon>Geodiidae</taxon>
        <taxon>Geodia</taxon>
    </lineage>
</organism>
<proteinExistence type="predicted"/>
<feature type="non-terminal residue" evidence="2">
    <location>
        <position position="1"/>
    </location>
</feature>
<keyword evidence="1" id="KW-0812">Transmembrane</keyword>
<keyword evidence="3" id="KW-1185">Reference proteome</keyword>
<accession>A0AA35X9G4</accession>
<dbReference type="AlphaFoldDB" id="A0AA35X9G4"/>
<comment type="caution">
    <text evidence="2">The sequence shown here is derived from an EMBL/GenBank/DDBJ whole genome shotgun (WGS) entry which is preliminary data.</text>
</comment>
<feature type="transmembrane region" description="Helical" evidence="1">
    <location>
        <begin position="78"/>
        <end position="109"/>
    </location>
</feature>
<evidence type="ECO:0000256" key="1">
    <source>
        <dbReference type="SAM" id="Phobius"/>
    </source>
</evidence>
<evidence type="ECO:0000313" key="3">
    <source>
        <dbReference type="Proteomes" id="UP001174909"/>
    </source>
</evidence>
<evidence type="ECO:0000313" key="2">
    <source>
        <dbReference type="EMBL" id="CAI8050393.1"/>
    </source>
</evidence>
<protein>
    <submittedName>
        <fullName evidence="2">Uncharacterized protein</fullName>
    </submittedName>
</protein>
<feature type="non-terminal residue" evidence="2">
    <location>
        <position position="115"/>
    </location>
</feature>
<sequence length="115" mass="13317">TVLCAVFPQIDIENRRTSRTISRFHSSLPQTRALEHYFFCHLRKVKTGVLKIQLSNHLPRPVSQDYNYTNTPRFIQSFLLFLFIAAALYLCVILSPIISVLTIMSINLLMRFSSL</sequence>
<keyword evidence="1" id="KW-1133">Transmembrane helix</keyword>
<dbReference type="Proteomes" id="UP001174909">
    <property type="component" value="Unassembled WGS sequence"/>
</dbReference>
<name>A0AA35X9G4_GEOBA</name>
<gene>
    <name evidence="2" type="ORF">GBAR_LOCUS27678</name>
</gene>